<dbReference type="AlphaFoldDB" id="A0A238FCC3"/>
<dbReference type="SMART" id="SM00256">
    <property type="entry name" value="FBOX"/>
    <property type="match status" value="1"/>
</dbReference>
<feature type="compositionally biased region" description="Low complexity" evidence="2">
    <location>
        <begin position="57"/>
        <end position="70"/>
    </location>
</feature>
<feature type="region of interest" description="Disordered" evidence="2">
    <location>
        <begin position="1"/>
        <end position="71"/>
    </location>
</feature>
<reference evidence="5" key="1">
    <citation type="submission" date="2016-09" db="EMBL/GenBank/DDBJ databases">
        <authorList>
            <person name="Jeantristanb JTB J.-T."/>
            <person name="Ricardo R."/>
        </authorList>
    </citation>
    <scope>NUCLEOTIDE SEQUENCE [LARGE SCALE GENOMIC DNA]</scope>
</reference>
<dbReference type="PROSITE" id="PS50181">
    <property type="entry name" value="FBOX"/>
    <property type="match status" value="1"/>
</dbReference>
<name>A0A238FCC3_9BASI</name>
<evidence type="ECO:0000259" key="3">
    <source>
        <dbReference type="PROSITE" id="PS50181"/>
    </source>
</evidence>
<dbReference type="EMBL" id="FMSP01000003">
    <property type="protein sequence ID" value="SCV68736.1"/>
    <property type="molecule type" value="Genomic_DNA"/>
</dbReference>
<evidence type="ECO:0000256" key="2">
    <source>
        <dbReference type="SAM" id="MobiDB-lite"/>
    </source>
</evidence>
<keyword evidence="1" id="KW-0175">Coiled coil</keyword>
<dbReference type="OrthoDB" id="2535642at2759"/>
<feature type="domain" description="F-box" evidence="3">
    <location>
        <begin position="95"/>
        <end position="142"/>
    </location>
</feature>
<feature type="region of interest" description="Disordered" evidence="2">
    <location>
        <begin position="848"/>
        <end position="870"/>
    </location>
</feature>
<dbReference type="Proteomes" id="UP000198372">
    <property type="component" value="Unassembled WGS sequence"/>
</dbReference>
<feature type="compositionally biased region" description="Polar residues" evidence="2">
    <location>
        <begin position="1"/>
        <end position="13"/>
    </location>
</feature>
<dbReference type="SUPFAM" id="SSF81383">
    <property type="entry name" value="F-box domain"/>
    <property type="match status" value="1"/>
</dbReference>
<feature type="region of interest" description="Disordered" evidence="2">
    <location>
        <begin position="735"/>
        <end position="764"/>
    </location>
</feature>
<dbReference type="STRING" id="269621.A0A238FCC3"/>
<dbReference type="SUPFAM" id="SSF52047">
    <property type="entry name" value="RNI-like"/>
    <property type="match status" value="1"/>
</dbReference>
<feature type="compositionally biased region" description="Polar residues" evidence="2">
    <location>
        <begin position="45"/>
        <end position="56"/>
    </location>
</feature>
<feature type="compositionally biased region" description="Acidic residues" evidence="2">
    <location>
        <begin position="851"/>
        <end position="870"/>
    </location>
</feature>
<evidence type="ECO:0000313" key="4">
    <source>
        <dbReference type="EMBL" id="SCV68736.1"/>
    </source>
</evidence>
<accession>A0A238FCC3</accession>
<dbReference type="Gene3D" id="3.80.10.10">
    <property type="entry name" value="Ribonuclease Inhibitor"/>
    <property type="match status" value="1"/>
</dbReference>
<evidence type="ECO:0000256" key="1">
    <source>
        <dbReference type="SAM" id="Coils"/>
    </source>
</evidence>
<sequence>MDSSAVQHATSAAPSGPLGAPSQASHHLPPSPPNTDSSNKHTPEDTSATRTNSGPASSSSSSSPSSSFSSDTAIVSPLMQQARKSASPSASVAALSPLAPLPNEVFLLIIQQLSQIERARLCLVSRSWANFLHNEPRLWPKLRVKLVDDDFAAVHLETWLRRASVSHTRHGGGLQQLTIVLPGQRTRSACCYPLDRNISELEYVQRFQTIVDMVRGACLMHIPLPDGKVWVCSSLRQLKLVSEPSTSVTVLMAHTLAQFARDPLLGDLDLTAHAEASIYHRLDMYFGTALLPASWKALWSWPNVTTVVLRCARETEGAHQLDFSSNWCLQPAGGPLPSHLYALEHISMRGIMIVPFDSTPIVMPALTTLALVDVDLKGMSIYAVLKAARHTLAHLELREVSTGELRSQYAVTDHRRCIDQQDPHLLAELRGLQSNGHFQEFGVIWRDEAIEDDGEVIPADPTPIILPVLRSLILQGEITLPIFTSLDSVDTGTDEQWLPTPFLLMPSLESADLIGLTIDAHDAAADEGRNLLVVLSLCAPYLTNLSITECDYDDTSLCYCLMTLKTSLRSLVLYDTTTSDQLIASLARLAPTLQALDVQHCNDVSAQGVARLVEVIREQSGGLHKLSNVRIDHPQTRNLADLAAYEWLDFIGALCRDETDYESLGPRRNSAEWAMWKKEGKLDAQHQYKERMRLEEELLRQQQETHRLHAQSFAAAHLQRGAQGLHRGVTIGASSRNGSAPPPAWHRNPLAGPGHTPGAGLPRGPGLAELAALQQQRFQLQQMSQAGAMTRVGISLQGIPMGAIGYAPRVEGAPPTPVTPSTAHLHEPIDYRAEARRSNAQVVNPTTVDSNDVDLIDGADASDDFDSGDDELDYLEYADPAQ</sequence>
<dbReference type="Gene3D" id="1.20.1280.50">
    <property type="match status" value="1"/>
</dbReference>
<proteinExistence type="predicted"/>
<keyword evidence="5" id="KW-1185">Reference proteome</keyword>
<dbReference type="InterPro" id="IPR001810">
    <property type="entry name" value="F-box_dom"/>
</dbReference>
<dbReference type="InterPro" id="IPR036047">
    <property type="entry name" value="F-box-like_dom_sf"/>
</dbReference>
<dbReference type="InterPro" id="IPR032675">
    <property type="entry name" value="LRR_dom_sf"/>
</dbReference>
<dbReference type="Pfam" id="PF12937">
    <property type="entry name" value="F-box-like"/>
    <property type="match status" value="1"/>
</dbReference>
<gene>
    <name evidence="4" type="ORF">BQ2448_857</name>
</gene>
<evidence type="ECO:0000313" key="5">
    <source>
        <dbReference type="Proteomes" id="UP000198372"/>
    </source>
</evidence>
<feature type="coiled-coil region" evidence="1">
    <location>
        <begin position="684"/>
        <end position="711"/>
    </location>
</feature>
<organism evidence="4 5">
    <name type="scientific">Microbotryum intermedium</name>
    <dbReference type="NCBI Taxonomy" id="269621"/>
    <lineage>
        <taxon>Eukaryota</taxon>
        <taxon>Fungi</taxon>
        <taxon>Dikarya</taxon>
        <taxon>Basidiomycota</taxon>
        <taxon>Pucciniomycotina</taxon>
        <taxon>Microbotryomycetes</taxon>
        <taxon>Microbotryales</taxon>
        <taxon>Microbotryaceae</taxon>
        <taxon>Microbotryum</taxon>
    </lineage>
</organism>
<protein>
    <submittedName>
        <fullName evidence="4">BQ2448_857 protein</fullName>
    </submittedName>
</protein>